<comment type="function">
    <text evidence="1">Ribosomal protein P0 is the functional equivalent of E.coli protein L10.</text>
</comment>
<keyword evidence="4" id="KW-0687">Ribonucleoprotein</keyword>
<evidence type="ECO:0000256" key="4">
    <source>
        <dbReference type="ARBA" id="ARBA00023274"/>
    </source>
</evidence>
<dbReference type="GO" id="GO:0070180">
    <property type="term" value="F:large ribosomal subunit rRNA binding"/>
    <property type="evidence" value="ECO:0007669"/>
    <property type="project" value="TreeGrafter"/>
</dbReference>
<dbReference type="GO" id="GO:0000027">
    <property type="term" value="P:ribosomal large subunit assembly"/>
    <property type="evidence" value="ECO:0007669"/>
    <property type="project" value="TreeGrafter"/>
</dbReference>
<name>A0A8J6GNK5_MICOH</name>
<reference evidence="7" key="1">
    <citation type="submission" date="2020-03" db="EMBL/GenBank/DDBJ databases">
        <title>Studies in the Genomics of Life Span.</title>
        <authorList>
            <person name="Glass D."/>
        </authorList>
    </citation>
    <scope>NUCLEOTIDE SEQUENCE</scope>
    <source>
        <strain evidence="7">LTLLF</strain>
        <tissue evidence="7">Muscle</tissue>
    </source>
</reference>
<dbReference type="AlphaFoldDB" id="A0A8J6GNK5"/>
<evidence type="ECO:0000256" key="5">
    <source>
        <dbReference type="ARBA" id="ARBA00035202"/>
    </source>
</evidence>
<dbReference type="PANTHER" id="PTHR45699:SF3">
    <property type="entry name" value="LARGE RIBOSOMAL SUBUNIT PROTEIN UL10"/>
    <property type="match status" value="1"/>
</dbReference>
<evidence type="ECO:0000313" key="7">
    <source>
        <dbReference type="EMBL" id="KAH0512988.1"/>
    </source>
</evidence>
<dbReference type="GO" id="GO:0022625">
    <property type="term" value="C:cytosolic large ribosomal subunit"/>
    <property type="evidence" value="ECO:0007669"/>
    <property type="project" value="TreeGrafter"/>
</dbReference>
<proteinExistence type="inferred from homology"/>
<sequence length="131" mass="13721">IIQLLDDHPKCFTVEADNVASKQVHSRSTRVCEGSSPHEIHTSLRGKAVGLMGKNTWMHKAIQRVLALPVETEYTFTLAEKARAFLADPSALVAAASAAAAAILAVPAAAATAAKAEALKPGKDVGFGLFD</sequence>
<dbReference type="InterPro" id="IPR050323">
    <property type="entry name" value="Ribosomal_protein_uL10"/>
</dbReference>
<evidence type="ECO:0000256" key="6">
    <source>
        <dbReference type="ARBA" id="ARBA00035444"/>
    </source>
</evidence>
<evidence type="ECO:0000256" key="3">
    <source>
        <dbReference type="ARBA" id="ARBA00022980"/>
    </source>
</evidence>
<dbReference type="Proteomes" id="UP000710432">
    <property type="component" value="Unassembled WGS sequence"/>
</dbReference>
<dbReference type="InterPro" id="IPR043141">
    <property type="entry name" value="Ribosomal_uL10-like_sf"/>
</dbReference>
<dbReference type="Gene3D" id="3.30.70.1730">
    <property type="match status" value="1"/>
</dbReference>
<accession>A0A8J6GNK5</accession>
<evidence type="ECO:0000256" key="1">
    <source>
        <dbReference type="ARBA" id="ARBA00002200"/>
    </source>
</evidence>
<comment type="caution">
    <text evidence="7">The sequence shown here is derived from an EMBL/GenBank/DDBJ whole genome shotgun (WGS) entry which is preliminary data.</text>
</comment>
<comment type="similarity">
    <text evidence="2">Belongs to the universal ribosomal protein uL10 family.</text>
</comment>
<keyword evidence="3 7" id="KW-0689">Ribosomal protein</keyword>
<dbReference type="PANTHER" id="PTHR45699">
    <property type="entry name" value="60S ACIDIC RIBOSOMAL PROTEIN P0"/>
    <property type="match status" value="1"/>
</dbReference>
<evidence type="ECO:0000256" key="2">
    <source>
        <dbReference type="ARBA" id="ARBA00008889"/>
    </source>
</evidence>
<evidence type="ECO:0000313" key="8">
    <source>
        <dbReference type="Proteomes" id="UP000710432"/>
    </source>
</evidence>
<organism evidence="7 8">
    <name type="scientific">Microtus ochrogaster</name>
    <name type="common">Prairie vole</name>
    <dbReference type="NCBI Taxonomy" id="79684"/>
    <lineage>
        <taxon>Eukaryota</taxon>
        <taxon>Metazoa</taxon>
        <taxon>Chordata</taxon>
        <taxon>Craniata</taxon>
        <taxon>Vertebrata</taxon>
        <taxon>Euteleostomi</taxon>
        <taxon>Mammalia</taxon>
        <taxon>Eutheria</taxon>
        <taxon>Euarchontoglires</taxon>
        <taxon>Glires</taxon>
        <taxon>Rodentia</taxon>
        <taxon>Myomorpha</taxon>
        <taxon>Muroidea</taxon>
        <taxon>Cricetidae</taxon>
        <taxon>Arvicolinae</taxon>
        <taxon>Microtus</taxon>
    </lineage>
</organism>
<dbReference type="GO" id="GO:0002181">
    <property type="term" value="P:cytoplasmic translation"/>
    <property type="evidence" value="ECO:0007669"/>
    <property type="project" value="TreeGrafter"/>
</dbReference>
<feature type="non-terminal residue" evidence="7">
    <location>
        <position position="1"/>
    </location>
</feature>
<dbReference type="EMBL" id="JAATJU010021689">
    <property type="protein sequence ID" value="KAH0512988.1"/>
    <property type="molecule type" value="Genomic_DNA"/>
</dbReference>
<protein>
    <recommendedName>
        <fullName evidence="5">Large ribosomal subunit protein uL10</fullName>
    </recommendedName>
    <alternativeName>
        <fullName evidence="6">60S acidic ribosomal protein P0</fullName>
    </alternativeName>
</protein>
<dbReference type="GO" id="GO:0003735">
    <property type="term" value="F:structural constituent of ribosome"/>
    <property type="evidence" value="ECO:0007669"/>
    <property type="project" value="TreeGrafter"/>
</dbReference>
<gene>
    <name evidence="7" type="ORF">LTLLF_142385</name>
</gene>